<evidence type="ECO:0000313" key="2">
    <source>
        <dbReference type="EMBL" id="SHJ00724.1"/>
    </source>
</evidence>
<accession>A0A1M6FSQ7</accession>
<dbReference type="Gene3D" id="3.40.50.360">
    <property type="match status" value="1"/>
</dbReference>
<dbReference type="PANTHER" id="PTHR39201:SF1">
    <property type="entry name" value="FLAVODOXIN-LIKE DOMAIN-CONTAINING PROTEIN"/>
    <property type="match status" value="1"/>
</dbReference>
<name>A0A1M6FSQ7_9FIRM</name>
<dbReference type="EMBL" id="FQYW01000023">
    <property type="protein sequence ID" value="SHJ00724.1"/>
    <property type="molecule type" value="Genomic_DNA"/>
</dbReference>
<dbReference type="SUPFAM" id="SSF52218">
    <property type="entry name" value="Flavoproteins"/>
    <property type="match status" value="1"/>
</dbReference>
<dbReference type="InterPro" id="IPR008254">
    <property type="entry name" value="Flavodoxin/NO_synth"/>
</dbReference>
<protein>
    <submittedName>
        <fullName evidence="2">Flavodoxin</fullName>
    </submittedName>
</protein>
<evidence type="ECO:0000259" key="1">
    <source>
        <dbReference type="Pfam" id="PF12682"/>
    </source>
</evidence>
<feature type="domain" description="Flavodoxin-like" evidence="1">
    <location>
        <begin position="28"/>
        <end position="171"/>
    </location>
</feature>
<dbReference type="Pfam" id="PF12682">
    <property type="entry name" value="Flavodoxin_4"/>
    <property type="match status" value="1"/>
</dbReference>
<dbReference type="PANTHER" id="PTHR39201">
    <property type="entry name" value="EXPORTED PROTEIN-RELATED"/>
    <property type="match status" value="1"/>
</dbReference>
<dbReference type="InterPro" id="IPR029039">
    <property type="entry name" value="Flavoprotein-like_sf"/>
</dbReference>
<proteinExistence type="predicted"/>
<reference evidence="2 3" key="1">
    <citation type="submission" date="2016-11" db="EMBL/GenBank/DDBJ databases">
        <authorList>
            <person name="Jaros S."/>
            <person name="Januszkiewicz K."/>
            <person name="Wedrychowicz H."/>
        </authorList>
    </citation>
    <scope>NUCLEOTIDE SEQUENCE [LARGE SCALE GENOMIC DNA]</scope>
    <source>
        <strain evidence="2 3">DSM 3074</strain>
    </source>
</reference>
<gene>
    <name evidence="2" type="ORF">SAMN02745671_02384</name>
</gene>
<dbReference type="AlphaFoldDB" id="A0A1M6FSQ7"/>
<organism evidence="2 3">
    <name type="scientific">Anaerovibrio lipolyticus DSM 3074</name>
    <dbReference type="NCBI Taxonomy" id="1120997"/>
    <lineage>
        <taxon>Bacteria</taxon>
        <taxon>Bacillati</taxon>
        <taxon>Bacillota</taxon>
        <taxon>Negativicutes</taxon>
        <taxon>Selenomonadales</taxon>
        <taxon>Selenomonadaceae</taxon>
        <taxon>Anaerovibrio</taxon>
    </lineage>
</organism>
<sequence length="175" mass="18896">MVLMAKTLVIYYSRKGENYVNGSIKNLARGNTEICAEYIKKAVGADIFEIETQKAYSTDYTQCTIEAKAELKNGARPELVKMLDSVAEYDNIVVAGPCWWGTYPCAVFTQLEALDFNGKKVFPLMTHEGSGIAGAPAALKKYCRGAVVGEGLAVQGGAVAESEAKVAAWAKKNLE</sequence>
<dbReference type="Proteomes" id="UP000191240">
    <property type="component" value="Unassembled WGS sequence"/>
</dbReference>
<evidence type="ECO:0000313" key="3">
    <source>
        <dbReference type="Proteomes" id="UP000191240"/>
    </source>
</evidence>
<dbReference type="GO" id="GO:0016651">
    <property type="term" value="F:oxidoreductase activity, acting on NAD(P)H"/>
    <property type="evidence" value="ECO:0007669"/>
    <property type="project" value="UniProtKB-ARBA"/>
</dbReference>
<dbReference type="GO" id="GO:0010181">
    <property type="term" value="F:FMN binding"/>
    <property type="evidence" value="ECO:0007669"/>
    <property type="project" value="InterPro"/>
</dbReference>